<accession>A0ABQ4WCM8</accession>
<feature type="compositionally biased region" description="Polar residues" evidence="1">
    <location>
        <begin position="42"/>
        <end position="80"/>
    </location>
</feature>
<reference evidence="2" key="2">
    <citation type="submission" date="2022-01" db="EMBL/GenBank/DDBJ databases">
        <authorList>
            <person name="Yamashiro T."/>
            <person name="Shiraishi A."/>
            <person name="Satake H."/>
            <person name="Nakayama K."/>
        </authorList>
    </citation>
    <scope>NUCLEOTIDE SEQUENCE</scope>
</reference>
<evidence type="ECO:0000313" key="2">
    <source>
        <dbReference type="EMBL" id="GJS50577.1"/>
    </source>
</evidence>
<keyword evidence="3" id="KW-1185">Reference proteome</keyword>
<protein>
    <submittedName>
        <fullName evidence="2">Uncharacterized protein</fullName>
    </submittedName>
</protein>
<comment type="caution">
    <text evidence="2">The sequence shown here is derived from an EMBL/GenBank/DDBJ whole genome shotgun (WGS) entry which is preliminary data.</text>
</comment>
<organism evidence="2 3">
    <name type="scientific">Tanacetum coccineum</name>
    <dbReference type="NCBI Taxonomy" id="301880"/>
    <lineage>
        <taxon>Eukaryota</taxon>
        <taxon>Viridiplantae</taxon>
        <taxon>Streptophyta</taxon>
        <taxon>Embryophyta</taxon>
        <taxon>Tracheophyta</taxon>
        <taxon>Spermatophyta</taxon>
        <taxon>Magnoliopsida</taxon>
        <taxon>eudicotyledons</taxon>
        <taxon>Gunneridae</taxon>
        <taxon>Pentapetalae</taxon>
        <taxon>asterids</taxon>
        <taxon>campanulids</taxon>
        <taxon>Asterales</taxon>
        <taxon>Asteraceae</taxon>
        <taxon>Asteroideae</taxon>
        <taxon>Anthemideae</taxon>
        <taxon>Anthemidinae</taxon>
        <taxon>Tanacetum</taxon>
    </lineage>
</organism>
<sequence length="131" mass="14979">MIAPNSSRYSLKDMVHNHYLEEAKKHTQERGRYSRPSVMPSAKSQSTANSSKPKPRIDNQNSRNWPASKRSTSINVQEEQTLDLNAGTPFNLKNERIKVWIKENVISGRPRLHGITLIQEICARLKSQGIR</sequence>
<evidence type="ECO:0000256" key="1">
    <source>
        <dbReference type="SAM" id="MobiDB-lite"/>
    </source>
</evidence>
<reference evidence="2" key="1">
    <citation type="journal article" date="2022" name="Int. J. Mol. Sci.">
        <title>Draft Genome of Tanacetum Coccineum: Genomic Comparison of Closely Related Tanacetum-Family Plants.</title>
        <authorList>
            <person name="Yamashiro T."/>
            <person name="Shiraishi A."/>
            <person name="Nakayama K."/>
            <person name="Satake H."/>
        </authorList>
    </citation>
    <scope>NUCLEOTIDE SEQUENCE</scope>
</reference>
<dbReference type="Proteomes" id="UP001151760">
    <property type="component" value="Unassembled WGS sequence"/>
</dbReference>
<proteinExistence type="predicted"/>
<feature type="region of interest" description="Disordered" evidence="1">
    <location>
        <begin position="20"/>
        <end position="80"/>
    </location>
</feature>
<name>A0ABQ4WCM8_9ASTR</name>
<dbReference type="EMBL" id="BQNB010008526">
    <property type="protein sequence ID" value="GJS50577.1"/>
    <property type="molecule type" value="Genomic_DNA"/>
</dbReference>
<feature type="compositionally biased region" description="Basic and acidic residues" evidence="1">
    <location>
        <begin position="20"/>
        <end position="32"/>
    </location>
</feature>
<gene>
    <name evidence="2" type="ORF">Tco_0623939</name>
</gene>
<evidence type="ECO:0000313" key="3">
    <source>
        <dbReference type="Proteomes" id="UP001151760"/>
    </source>
</evidence>